<keyword evidence="3" id="KW-1185">Reference proteome</keyword>
<dbReference type="AlphaFoldDB" id="A0A6A6P2C6"/>
<accession>A0A6A6P2C6</accession>
<sequence>MRQASGVLALFGVYRCLSSWNQSPGGKTVPAQRDGTLTTSRSTIGSAAQILEGERASTIWGSATGGMSVT</sequence>
<reference evidence="2" key="1">
    <citation type="journal article" date="2020" name="Stud. Mycol.">
        <title>101 Dothideomycetes genomes: a test case for predicting lifestyles and emergence of pathogens.</title>
        <authorList>
            <person name="Haridas S."/>
            <person name="Albert R."/>
            <person name="Binder M."/>
            <person name="Bloem J."/>
            <person name="Labutti K."/>
            <person name="Salamov A."/>
            <person name="Andreopoulos B."/>
            <person name="Baker S."/>
            <person name="Barry K."/>
            <person name="Bills G."/>
            <person name="Bluhm B."/>
            <person name="Cannon C."/>
            <person name="Castanera R."/>
            <person name="Culley D."/>
            <person name="Daum C."/>
            <person name="Ezra D."/>
            <person name="Gonzalez J."/>
            <person name="Henrissat B."/>
            <person name="Kuo A."/>
            <person name="Liang C."/>
            <person name="Lipzen A."/>
            <person name="Lutzoni F."/>
            <person name="Magnuson J."/>
            <person name="Mondo S."/>
            <person name="Nolan M."/>
            <person name="Ohm R."/>
            <person name="Pangilinan J."/>
            <person name="Park H.-J."/>
            <person name="Ramirez L."/>
            <person name="Alfaro M."/>
            <person name="Sun H."/>
            <person name="Tritt A."/>
            <person name="Yoshinaga Y."/>
            <person name="Zwiers L.-H."/>
            <person name="Turgeon B."/>
            <person name="Goodwin S."/>
            <person name="Spatafora J."/>
            <person name="Crous P."/>
            <person name="Grigoriev I."/>
        </authorList>
    </citation>
    <scope>NUCLEOTIDE SEQUENCE</scope>
    <source>
        <strain evidence="2">ATCC 16933</strain>
    </source>
</reference>
<proteinExistence type="predicted"/>
<name>A0A6A6P2C6_9PEZI</name>
<dbReference type="Proteomes" id="UP000799766">
    <property type="component" value="Unassembled WGS sequence"/>
</dbReference>
<feature type="signal peptide" evidence="1">
    <location>
        <begin position="1"/>
        <end position="19"/>
    </location>
</feature>
<keyword evidence="1" id="KW-0732">Signal</keyword>
<gene>
    <name evidence="2" type="ORF">BDY21DRAFT_343432</name>
</gene>
<feature type="chain" id="PRO_5025641071" description="Secreted protein" evidence="1">
    <location>
        <begin position="20"/>
        <end position="70"/>
    </location>
</feature>
<evidence type="ECO:0008006" key="4">
    <source>
        <dbReference type="Google" id="ProtNLM"/>
    </source>
</evidence>
<dbReference type="EMBL" id="MU001679">
    <property type="protein sequence ID" value="KAF2458029.1"/>
    <property type="molecule type" value="Genomic_DNA"/>
</dbReference>
<organism evidence="2 3">
    <name type="scientific">Lineolata rhizophorae</name>
    <dbReference type="NCBI Taxonomy" id="578093"/>
    <lineage>
        <taxon>Eukaryota</taxon>
        <taxon>Fungi</taxon>
        <taxon>Dikarya</taxon>
        <taxon>Ascomycota</taxon>
        <taxon>Pezizomycotina</taxon>
        <taxon>Dothideomycetes</taxon>
        <taxon>Dothideomycetes incertae sedis</taxon>
        <taxon>Lineolatales</taxon>
        <taxon>Lineolataceae</taxon>
        <taxon>Lineolata</taxon>
    </lineage>
</organism>
<evidence type="ECO:0000256" key="1">
    <source>
        <dbReference type="SAM" id="SignalP"/>
    </source>
</evidence>
<protein>
    <recommendedName>
        <fullName evidence="4">Secreted protein</fullName>
    </recommendedName>
</protein>
<evidence type="ECO:0000313" key="2">
    <source>
        <dbReference type="EMBL" id="KAF2458029.1"/>
    </source>
</evidence>
<evidence type="ECO:0000313" key="3">
    <source>
        <dbReference type="Proteomes" id="UP000799766"/>
    </source>
</evidence>